<gene>
    <name evidence="1" type="ORF">C2869_07915</name>
</gene>
<dbReference type="AlphaFoldDB" id="A0A2S0VQ66"/>
<dbReference type="OrthoDB" id="6465020at2"/>
<organism evidence="1 2">
    <name type="scientific">Saccharobesus litoralis</name>
    <dbReference type="NCBI Taxonomy" id="2172099"/>
    <lineage>
        <taxon>Bacteria</taxon>
        <taxon>Pseudomonadati</taxon>
        <taxon>Pseudomonadota</taxon>
        <taxon>Gammaproteobacteria</taxon>
        <taxon>Alteromonadales</taxon>
        <taxon>Alteromonadaceae</taxon>
        <taxon>Saccharobesus</taxon>
    </lineage>
</organism>
<dbReference type="Gene3D" id="3.30.160.140">
    <property type="entry name" value="Shew3726-like"/>
    <property type="match status" value="1"/>
</dbReference>
<dbReference type="InterPro" id="IPR036692">
    <property type="entry name" value="Shew3726-like_sf"/>
</dbReference>
<sequence length="77" mass="8771">MNQAFILNDDLTLNQETGVWQVTGMLSGQTLTFNIAQELLLETDPEIDKAMLQFDIEALIEDWLDENEPNSNEITID</sequence>
<accession>A0A2S0VQ66</accession>
<dbReference type="EMBL" id="CP026604">
    <property type="protein sequence ID" value="AWB66358.1"/>
    <property type="molecule type" value="Genomic_DNA"/>
</dbReference>
<evidence type="ECO:0000313" key="2">
    <source>
        <dbReference type="Proteomes" id="UP000244441"/>
    </source>
</evidence>
<dbReference type="RefSeq" id="WP_108602422.1">
    <property type="nucleotide sequence ID" value="NZ_CP026604.1"/>
</dbReference>
<reference evidence="1 2" key="1">
    <citation type="submission" date="2018-01" db="EMBL/GenBank/DDBJ databases">
        <title>Genome sequence of a Cantenovulum-like bacteria.</title>
        <authorList>
            <person name="Tan W.R."/>
            <person name="Lau N.-S."/>
            <person name="Go F."/>
            <person name="Amirul A.-A.A."/>
        </authorList>
    </citation>
    <scope>NUCLEOTIDE SEQUENCE [LARGE SCALE GENOMIC DNA]</scope>
    <source>
        <strain evidence="1 2">CCB-QB4</strain>
    </source>
</reference>
<evidence type="ECO:0000313" key="1">
    <source>
        <dbReference type="EMBL" id="AWB66358.1"/>
    </source>
</evidence>
<proteinExistence type="predicted"/>
<keyword evidence="2" id="KW-1185">Reference proteome</keyword>
<dbReference type="Proteomes" id="UP000244441">
    <property type="component" value="Chromosome"/>
</dbReference>
<protein>
    <submittedName>
        <fullName evidence="1">Uncharacterized protein</fullName>
    </submittedName>
</protein>
<dbReference type="KEGG" id="cate:C2869_07915"/>
<name>A0A2S0VQ66_9ALTE</name>